<dbReference type="Gene3D" id="3.90.226.10">
    <property type="entry name" value="2-enoyl-CoA Hydratase, Chain A, domain 1"/>
    <property type="match status" value="1"/>
</dbReference>
<dbReference type="InterPro" id="IPR028204">
    <property type="entry name" value="Tricorn_C1"/>
</dbReference>
<dbReference type="Gene3D" id="3.40.710.10">
    <property type="entry name" value="DD-peptidase/beta-lactamase superfamily"/>
    <property type="match status" value="1"/>
</dbReference>
<gene>
    <name evidence="2" type="ORF">QNM18_26390</name>
</gene>
<protein>
    <submittedName>
        <fullName evidence="2">S41 family peptidase</fullName>
    </submittedName>
</protein>
<evidence type="ECO:0000313" key="2">
    <source>
        <dbReference type="EMBL" id="MDK2598591.1"/>
    </source>
</evidence>
<dbReference type="InterPro" id="IPR012338">
    <property type="entry name" value="Beta-lactam/transpept-like"/>
</dbReference>
<dbReference type="InterPro" id="IPR001466">
    <property type="entry name" value="Beta-lactam-related"/>
</dbReference>
<reference evidence="2 3" key="1">
    <citation type="submission" date="2023-05" db="EMBL/GenBank/DDBJ databases">
        <title>Pseudoalteromonas ardens sp. nov., Pseudoalteromonas obscura sp. nov., and Pseudoalteromonas umbrosa sp. nov., isolated from the coral Montipora capitata.</title>
        <authorList>
            <person name="Thomas E.M."/>
            <person name="Smith E.M."/>
            <person name="Papke E."/>
            <person name="Shlafstein M.D."/>
            <person name="Oline D.K."/>
            <person name="Videau P."/>
            <person name="Saw J.H."/>
            <person name="Strangman W.K."/>
            <person name="Ushijima B."/>
        </authorList>
    </citation>
    <scope>NUCLEOTIDE SEQUENCE [LARGE SCALE GENOMIC DNA]</scope>
    <source>
        <strain evidence="2 3">P94</strain>
    </source>
</reference>
<dbReference type="Pfam" id="PF03572">
    <property type="entry name" value="Peptidase_S41"/>
    <property type="match status" value="1"/>
</dbReference>
<accession>A0ABT7EU72</accession>
<sequence length="796" mass="89712">MILAPKYKLLIAASCLVLSGCQDNQDHRSDLQRSAGTWHKPAYGEALHITMSRVLRYQYNSYGCIQTSELTHQQANRQLEVKKVHSTERLRLIHKDQVYPIDYRQIAAIPTQCDDPISASKTVSPVIVFDYFWHTFNDYYAFFSIRNLDWQAQYDQYRPLVTESMTEQALFDVLSEMIAPLQDMHASISSPQQEYFSRKSVPLLNAVQQEMANLNYLGEEHDMYRIFEHYQSQLQSISQHYITPDSLTTIPENSHTATAIWGKTADNIGILVLNNMDSYSEAQTANESQQLLAAHKMMSRVMTDLGNTDAMLLDIRHNTGGDDAISLAIAGYFADKEVLAFNKQAINQTGRGIPVRQKLTLNPNAYTKPVYLLTSQLTVSAAEVFTMAMDQLDHVTKVGEETAGALSDALRFELPNGWQLSLSNEIYRNAQGDMFEHTGFTPDHHVPAFSQYDIEMQRFETYEFVFNKLNKDSRPTKTVADFEREISALQKQGDIATIAVNIVSQGQSIYSQGFTTNKRNLVNADTPFYLSSLNDILVGATIAHASIDGHFSLDESIDDVLPFALEYPVGHDHPVTLSKLLTHTSGIVDNPKVLNCAGHAAELVTSCVHSHKARENLLKAYLSAEGELYQTGNFSSHYGVTSEDASLYSQMGIELATFVLEQSSQEPISSLAQRYVFEPLKMQNTYWQPSSDSTTTRAQFVSTANDLSHLLIASMHQAIENDTPLPTYFWHTDNQKFYYRGNVAAPKAQFFADLYNQTGFILLTDSDPGSKKASAAYQKLEKLIFDMTMYMHHQIK</sequence>
<organism evidence="2 3">
    <name type="scientific">Pseudoalteromonas obscura</name>
    <dbReference type="NCBI Taxonomy" id="3048491"/>
    <lineage>
        <taxon>Bacteria</taxon>
        <taxon>Pseudomonadati</taxon>
        <taxon>Pseudomonadota</taxon>
        <taxon>Gammaproteobacteria</taxon>
        <taxon>Alteromonadales</taxon>
        <taxon>Pseudoalteromonadaceae</taxon>
        <taxon>Pseudoalteromonas</taxon>
    </lineage>
</organism>
<dbReference type="Gene3D" id="3.30.750.44">
    <property type="match status" value="1"/>
</dbReference>
<dbReference type="Proteomes" id="UP001231915">
    <property type="component" value="Unassembled WGS sequence"/>
</dbReference>
<dbReference type="SMART" id="SM00245">
    <property type="entry name" value="TSPc"/>
    <property type="match status" value="1"/>
</dbReference>
<evidence type="ECO:0000313" key="3">
    <source>
        <dbReference type="Proteomes" id="UP001231915"/>
    </source>
</evidence>
<dbReference type="InterPro" id="IPR029045">
    <property type="entry name" value="ClpP/crotonase-like_dom_sf"/>
</dbReference>
<dbReference type="PROSITE" id="PS51257">
    <property type="entry name" value="PROKAR_LIPOPROTEIN"/>
    <property type="match status" value="1"/>
</dbReference>
<keyword evidence="3" id="KW-1185">Reference proteome</keyword>
<dbReference type="PANTHER" id="PTHR11261:SF3">
    <property type="entry name" value="RETINOL-BINDING PROTEIN 3"/>
    <property type="match status" value="1"/>
</dbReference>
<dbReference type="Pfam" id="PF14684">
    <property type="entry name" value="Tricorn_C1"/>
    <property type="match status" value="1"/>
</dbReference>
<feature type="domain" description="Tail specific protease" evidence="1">
    <location>
        <begin position="252"/>
        <end position="447"/>
    </location>
</feature>
<dbReference type="CDD" id="cd07563">
    <property type="entry name" value="Peptidase_S41_IRBP"/>
    <property type="match status" value="1"/>
</dbReference>
<dbReference type="EMBL" id="JASJUT010000020">
    <property type="protein sequence ID" value="MDK2598591.1"/>
    <property type="molecule type" value="Genomic_DNA"/>
</dbReference>
<dbReference type="RefSeq" id="WP_284138870.1">
    <property type="nucleotide sequence ID" value="NZ_JASJUT010000020.1"/>
</dbReference>
<evidence type="ECO:0000259" key="1">
    <source>
        <dbReference type="SMART" id="SM00245"/>
    </source>
</evidence>
<dbReference type="InterPro" id="IPR005151">
    <property type="entry name" value="Tail-specific_protease"/>
</dbReference>
<dbReference type="SUPFAM" id="SSF52096">
    <property type="entry name" value="ClpP/crotonase"/>
    <property type="match status" value="1"/>
</dbReference>
<proteinExistence type="predicted"/>
<name>A0ABT7EU72_9GAMM</name>
<dbReference type="SUPFAM" id="SSF56601">
    <property type="entry name" value="beta-lactamase/transpeptidase-like"/>
    <property type="match status" value="1"/>
</dbReference>
<dbReference type="Pfam" id="PF00144">
    <property type="entry name" value="Beta-lactamase"/>
    <property type="match status" value="1"/>
</dbReference>
<dbReference type="PANTHER" id="PTHR11261">
    <property type="entry name" value="INTERPHOTORECEPTOR RETINOID-BINDING PROTEIN"/>
    <property type="match status" value="1"/>
</dbReference>
<comment type="caution">
    <text evidence="2">The sequence shown here is derived from an EMBL/GenBank/DDBJ whole genome shotgun (WGS) entry which is preliminary data.</text>
</comment>